<dbReference type="AlphaFoldDB" id="A0A5A4U686"/>
<evidence type="ECO:0000313" key="2">
    <source>
        <dbReference type="EMBL" id="BBM62616.1"/>
    </source>
</evidence>
<organism evidence="2">
    <name type="scientific">Escherichia albertii</name>
    <dbReference type="NCBI Taxonomy" id="208962"/>
    <lineage>
        <taxon>Bacteria</taxon>
        <taxon>Pseudomonadati</taxon>
        <taxon>Pseudomonadota</taxon>
        <taxon>Gammaproteobacteria</taxon>
        <taxon>Enterobacterales</taxon>
        <taxon>Enterobacteriaceae</taxon>
        <taxon>Escherichia</taxon>
    </lineage>
</organism>
<dbReference type="InterPro" id="IPR001173">
    <property type="entry name" value="Glyco_trans_2-like"/>
</dbReference>
<reference evidence="2" key="1">
    <citation type="submission" date="2019-07" db="EMBL/GenBank/DDBJ databases">
        <title>Overview of O-antigen diversity of Escherichia albertii, an emerging enteropathogen; genetic structure, serology, and development of O-genotyping method.</title>
        <authorList>
            <person name="Ooka T."/>
            <person name="Seto K."/>
            <person name="Ogura Y."/>
            <person name="Iguchi A."/>
            <person name="Imura N."/>
            <person name="Honda M."/>
            <person name="Etoh Y."/>
            <person name="Ikeda T."/>
            <person name="Sugitani W."/>
            <person name="Konno T."/>
            <person name="Kawano K."/>
            <person name="Kudo Y."/>
            <person name="Murakami K."/>
            <person name="Hayashi T."/>
            <person name="Nishi J."/>
        </authorList>
    </citation>
    <scope>NUCLEOTIDE SEQUENCE</scope>
    <source>
        <strain evidence="2">K7394</strain>
    </source>
</reference>
<dbReference type="PANTHER" id="PTHR22916">
    <property type="entry name" value="GLYCOSYLTRANSFERASE"/>
    <property type="match status" value="1"/>
</dbReference>
<dbReference type="Gene3D" id="3.90.550.10">
    <property type="entry name" value="Spore Coat Polysaccharide Biosynthesis Protein SpsA, Chain A"/>
    <property type="match status" value="1"/>
</dbReference>
<dbReference type="EMBL" id="LC494326">
    <property type="protein sequence ID" value="BBM62616.1"/>
    <property type="molecule type" value="Genomic_DNA"/>
</dbReference>
<dbReference type="PANTHER" id="PTHR22916:SF3">
    <property type="entry name" value="UDP-GLCNAC:BETAGAL BETA-1,3-N-ACETYLGLUCOSAMINYLTRANSFERASE-LIKE PROTEIN 1"/>
    <property type="match status" value="1"/>
</dbReference>
<proteinExistence type="predicted"/>
<dbReference type="InterPro" id="IPR029044">
    <property type="entry name" value="Nucleotide-diphossugar_trans"/>
</dbReference>
<dbReference type="SUPFAM" id="SSF53448">
    <property type="entry name" value="Nucleotide-diphospho-sugar transferases"/>
    <property type="match status" value="1"/>
</dbReference>
<dbReference type="CDD" id="cd00761">
    <property type="entry name" value="Glyco_tranf_GTA_type"/>
    <property type="match status" value="1"/>
</dbReference>
<protein>
    <submittedName>
        <fullName evidence="2">Predicted glycosyltransferase, group II family</fullName>
    </submittedName>
</protein>
<dbReference type="RefSeq" id="WP_072248043.1">
    <property type="nucleotide sequence ID" value="NZ_BBWA01000002.1"/>
</dbReference>
<name>A0A5A4U686_ESCAL</name>
<keyword evidence="2" id="KW-0808">Transferase</keyword>
<evidence type="ECO:0000259" key="1">
    <source>
        <dbReference type="Pfam" id="PF00535"/>
    </source>
</evidence>
<sequence length="248" mass="28863">MNENEIVSIIMPAYNAEATIRSSIDSVIGQTFSDFKLYIINDASTDRTEKIVKEYEDSRIIYIKNEYNIGVAESRNKGIEICNGKYIAFIDSDDLWESNKLELQCAYLNSGMDIVCSNYVTFSENPMCVKSKRVSPQYITYNDMLKSNFIGNLTGVYNSSKLGKVYQKKVGHEDYVMWLELINRTNYCYCIQDYLAKYRESNKSLSGNKFRAILWQWMVYRKELGMGLINAIYYFSNYIYNGVLKRNN</sequence>
<accession>A0A5A4U686</accession>
<dbReference type="Pfam" id="PF00535">
    <property type="entry name" value="Glycos_transf_2"/>
    <property type="match status" value="1"/>
</dbReference>
<dbReference type="GO" id="GO:0016758">
    <property type="term" value="F:hexosyltransferase activity"/>
    <property type="evidence" value="ECO:0007669"/>
    <property type="project" value="UniProtKB-ARBA"/>
</dbReference>
<feature type="domain" description="Glycosyltransferase 2-like" evidence="1">
    <location>
        <begin position="8"/>
        <end position="126"/>
    </location>
</feature>